<accession>W6MBR3</accession>
<sequence>MLLHQDQQRLGLTQKLIQIALAERALHLGQGFPHLLVFQPHHPGRPHRVAGGLLEGGEKFFFFLLEMPLHRGLELLELPLAAGGITRLGRFFDNSKIFIATTVFGCEKFSDSHDVFPHSMQKIQKISNYFVSSETPVP</sequence>
<organism evidence="1 2">
    <name type="scientific">Candidatus Competibacter denitrificans Run_A_D11</name>
    <dbReference type="NCBI Taxonomy" id="1400863"/>
    <lineage>
        <taxon>Bacteria</taxon>
        <taxon>Pseudomonadati</taxon>
        <taxon>Pseudomonadota</taxon>
        <taxon>Gammaproteobacteria</taxon>
        <taxon>Candidatus Competibacteraceae</taxon>
        <taxon>Candidatus Competibacter</taxon>
    </lineage>
</organism>
<evidence type="ECO:0000313" key="2">
    <source>
        <dbReference type="Proteomes" id="UP000035760"/>
    </source>
</evidence>
<gene>
    <name evidence="1" type="ORF">BN873_980070</name>
</gene>
<reference evidence="1" key="1">
    <citation type="submission" date="2013-07" db="EMBL/GenBank/DDBJ databases">
        <authorList>
            <person name="McIlroy S."/>
        </authorList>
    </citation>
    <scope>NUCLEOTIDE SEQUENCE [LARGE SCALE GENOMIC DNA]</scope>
    <source>
        <strain evidence="1">Run_A_D11</strain>
    </source>
</reference>
<evidence type="ECO:0000313" key="1">
    <source>
        <dbReference type="EMBL" id="CDI04469.1"/>
    </source>
</evidence>
<comment type="caution">
    <text evidence="1">The sequence shown here is derived from an EMBL/GenBank/DDBJ whole genome shotgun (WGS) entry which is preliminary data.</text>
</comment>
<reference evidence="1" key="2">
    <citation type="submission" date="2014-03" db="EMBL/GenBank/DDBJ databases">
        <title>Candidatus Competibacter-lineage genomes retrieved from metagenomes reveal functional metabolic diversity.</title>
        <authorList>
            <person name="McIlroy S.J."/>
            <person name="Albertsen M."/>
            <person name="Andresen E.K."/>
            <person name="Saunders A.M."/>
            <person name="Kristiansen R."/>
            <person name="Stokholm-Bjerregaard M."/>
            <person name="Nielsen K.L."/>
            <person name="Nielsen P.H."/>
        </authorList>
    </citation>
    <scope>NUCLEOTIDE SEQUENCE</scope>
    <source>
        <strain evidence="1">Run_A_D11</strain>
    </source>
</reference>
<protein>
    <submittedName>
        <fullName evidence="1">Uncharacterized protein</fullName>
    </submittedName>
</protein>
<name>W6MBR3_9GAMM</name>
<dbReference type="AlphaFoldDB" id="W6MBR3"/>
<proteinExistence type="predicted"/>
<dbReference type="EMBL" id="CBTJ020000111">
    <property type="protein sequence ID" value="CDI04469.1"/>
    <property type="molecule type" value="Genomic_DNA"/>
</dbReference>
<dbReference type="Proteomes" id="UP000035760">
    <property type="component" value="Unassembled WGS sequence"/>
</dbReference>
<dbReference type="STRING" id="1400863.BN873_980070"/>
<keyword evidence="2" id="KW-1185">Reference proteome</keyword>